<dbReference type="CDD" id="cd01099">
    <property type="entry name" value="PAN_AP_HGF"/>
    <property type="match status" value="2"/>
</dbReference>
<dbReference type="InterPro" id="IPR003609">
    <property type="entry name" value="Pan_app"/>
</dbReference>
<accession>A0ABM1RXZ5</accession>
<feature type="domain" description="Apple" evidence="2">
    <location>
        <begin position="94"/>
        <end position="177"/>
    </location>
</feature>
<evidence type="ECO:0000256" key="1">
    <source>
        <dbReference type="SAM" id="MobiDB-lite"/>
    </source>
</evidence>
<protein>
    <submittedName>
        <fullName evidence="4">Uncharacterized protein LOC111083843</fullName>
    </submittedName>
</protein>
<evidence type="ECO:0000259" key="2">
    <source>
        <dbReference type="PROSITE" id="PS50948"/>
    </source>
</evidence>
<name>A0ABM1RXZ5_LIMPO</name>
<dbReference type="SUPFAM" id="SSF57414">
    <property type="entry name" value="Hairpin loop containing domain-like"/>
    <property type="match status" value="3"/>
</dbReference>
<feature type="compositionally biased region" description="Low complexity" evidence="1">
    <location>
        <begin position="247"/>
        <end position="262"/>
    </location>
</feature>
<dbReference type="Gene3D" id="3.50.4.10">
    <property type="entry name" value="Hepatocyte Growth Factor"/>
    <property type="match status" value="2"/>
</dbReference>
<dbReference type="SMART" id="SM00473">
    <property type="entry name" value="PAN_AP"/>
    <property type="match status" value="3"/>
</dbReference>
<evidence type="ECO:0000313" key="3">
    <source>
        <dbReference type="Proteomes" id="UP000694941"/>
    </source>
</evidence>
<dbReference type="GeneID" id="111083843"/>
<reference evidence="4" key="1">
    <citation type="submission" date="2025-08" db="UniProtKB">
        <authorList>
            <consortium name="RefSeq"/>
        </authorList>
    </citation>
    <scope>IDENTIFICATION</scope>
    <source>
        <tissue evidence="4">Muscle</tissue>
    </source>
</reference>
<keyword evidence="3" id="KW-1185">Reference proteome</keyword>
<dbReference type="RefSeq" id="XP_022236250.1">
    <property type="nucleotide sequence ID" value="XM_022380542.1"/>
</dbReference>
<dbReference type="Pfam" id="PF00024">
    <property type="entry name" value="PAN_1"/>
    <property type="match status" value="2"/>
</dbReference>
<dbReference type="PANTHER" id="PTHR47327">
    <property type="entry name" value="FI18240P1-RELATED"/>
    <property type="match status" value="1"/>
</dbReference>
<proteinExistence type="predicted"/>
<gene>
    <name evidence="4" type="primary">LOC111083843</name>
</gene>
<dbReference type="InterPro" id="IPR052774">
    <property type="entry name" value="Celegans_DevNeuronal_Protein"/>
</dbReference>
<evidence type="ECO:0000313" key="4">
    <source>
        <dbReference type="RefSeq" id="XP_022236250.1"/>
    </source>
</evidence>
<dbReference type="PROSITE" id="PS50948">
    <property type="entry name" value="PAN"/>
    <property type="match status" value="3"/>
</dbReference>
<organism evidence="3 4">
    <name type="scientific">Limulus polyphemus</name>
    <name type="common">Atlantic horseshoe crab</name>
    <dbReference type="NCBI Taxonomy" id="6850"/>
    <lineage>
        <taxon>Eukaryota</taxon>
        <taxon>Metazoa</taxon>
        <taxon>Ecdysozoa</taxon>
        <taxon>Arthropoda</taxon>
        <taxon>Chelicerata</taxon>
        <taxon>Merostomata</taxon>
        <taxon>Xiphosura</taxon>
        <taxon>Limulidae</taxon>
        <taxon>Limulus</taxon>
    </lineage>
</organism>
<feature type="domain" description="Apple" evidence="2">
    <location>
        <begin position="2"/>
        <end position="88"/>
    </location>
</feature>
<feature type="non-terminal residue" evidence="4">
    <location>
        <position position="268"/>
    </location>
</feature>
<dbReference type="Proteomes" id="UP000694941">
    <property type="component" value="Unplaced"/>
</dbReference>
<feature type="domain" description="Apple" evidence="2">
    <location>
        <begin position="184"/>
        <end position="266"/>
    </location>
</feature>
<dbReference type="PANTHER" id="PTHR47327:SF1">
    <property type="entry name" value="RE15579P"/>
    <property type="match status" value="1"/>
</dbReference>
<sequence length="268" mass="30549">GCAPEGKAFIRTSSVMLAVSVYTGSDDYLVLPKTNPSQCYRLCYDSEDCKAYFVDYMNYSCILTKKDHLTIRPQLKPHFAGSYHRKICLSGFRCQRHWTFDVVPGIRLVGQEDKVVPDIGSEDRCIEACSIEKSFNCRSAIYEFTTRNCILSMYDRRVAPEIFKITSVEVDYLENQCVSEPSQCIFNQQNGRMITHAQVYLSLSSTTRERCQESCIEHTDFRCRSFMFDDSRSLCLLTPEDSYSSPEGSTNTEVTSSSETYELGSCID</sequence>
<feature type="non-terminal residue" evidence="4">
    <location>
        <position position="1"/>
    </location>
</feature>
<feature type="region of interest" description="Disordered" evidence="1">
    <location>
        <begin position="241"/>
        <end position="268"/>
    </location>
</feature>